<dbReference type="SMART" id="SM00671">
    <property type="entry name" value="SEL1"/>
    <property type="match status" value="3"/>
</dbReference>
<evidence type="ECO:0000256" key="2">
    <source>
        <dbReference type="ARBA" id="ARBA00022737"/>
    </source>
</evidence>
<comment type="caution">
    <text evidence="3">The sequence shown here is derived from an EMBL/GenBank/DDBJ whole genome shotgun (WGS) entry which is preliminary data.</text>
</comment>
<evidence type="ECO:0000313" key="3">
    <source>
        <dbReference type="EMBL" id="EPX56659.1"/>
    </source>
</evidence>
<evidence type="ECO:0000256" key="1">
    <source>
        <dbReference type="ARBA" id="ARBA00008486"/>
    </source>
</evidence>
<dbReference type="eggNOG" id="COG0790">
    <property type="taxonomic scope" value="Bacteria"/>
</dbReference>
<comment type="similarity">
    <text evidence="1">Belongs to the hcp beta-lactamase family.</text>
</comment>
<dbReference type="SUPFAM" id="SSF81901">
    <property type="entry name" value="HCP-like"/>
    <property type="match status" value="1"/>
</dbReference>
<dbReference type="InterPro" id="IPR011990">
    <property type="entry name" value="TPR-like_helical_dom_sf"/>
</dbReference>
<dbReference type="InterPro" id="IPR006597">
    <property type="entry name" value="Sel1-like"/>
</dbReference>
<dbReference type="InterPro" id="IPR040239">
    <property type="entry name" value="HcpB-like"/>
</dbReference>
<keyword evidence="2" id="KW-0677">Repeat</keyword>
<dbReference type="Proteomes" id="UP000011682">
    <property type="component" value="Unassembled WGS sequence"/>
</dbReference>
<organism evidence="3 4">
    <name type="scientific">Cystobacter fuscus (strain ATCC 25194 / DSM 2262 / NBRC 100088 / M29)</name>
    <dbReference type="NCBI Taxonomy" id="1242864"/>
    <lineage>
        <taxon>Bacteria</taxon>
        <taxon>Pseudomonadati</taxon>
        <taxon>Myxococcota</taxon>
        <taxon>Myxococcia</taxon>
        <taxon>Myxococcales</taxon>
        <taxon>Cystobacterineae</taxon>
        <taxon>Archangiaceae</taxon>
        <taxon>Cystobacter</taxon>
    </lineage>
</organism>
<name>S9Q5T1_CYSF2</name>
<dbReference type="PANTHER" id="PTHR13891:SF1">
    <property type="entry name" value="CYTOCHROME C OXIDASE ASSEMBLY FACTOR 7"/>
    <property type="match status" value="1"/>
</dbReference>
<proteinExistence type="inferred from homology"/>
<keyword evidence="4" id="KW-1185">Reference proteome</keyword>
<dbReference type="Pfam" id="PF08238">
    <property type="entry name" value="Sel1"/>
    <property type="match status" value="2"/>
</dbReference>
<dbReference type="EMBL" id="ANAH02000066">
    <property type="protein sequence ID" value="EPX56659.1"/>
    <property type="molecule type" value="Genomic_DNA"/>
</dbReference>
<gene>
    <name evidence="3" type="ORF">D187_008001</name>
</gene>
<sequence length="403" mass="42055">MLLSLGLALGGCATTPPMSTLAPEPSPEVCADAAGCREALRDSPRDTLSECEVRRRVELAGRACALDVAAGCTELGRWEIRGLVKEQGPDLPAASELFHRACTLGDGEGCALKALMTLRGQGVARDAVAARAGLQDACERFPGSACGLAVDGLAEEALREGGEPEWEWMALFAQRGCDAGDGPSCRILGEAFYSGRGVAQDADKAAGFFARACEAGDGEACARQGMLLRAEGPWAEPRAGQLLSRGCELGSPEACRLTVLEMLDAQGRQKNTTDRRALFRHACDRGAALGCLALYDELRDEPLAPRPVFELPGLLKRACLLGAGQACEFLDEVTQAAGPRCASGSASACGVLGVLFLSPPLRQGESTEGERLLHVACEGGDVASCRGLSELSGASGDLTCRSR</sequence>
<reference evidence="3" key="1">
    <citation type="submission" date="2013-05" db="EMBL/GenBank/DDBJ databases">
        <title>Genome assembly of Cystobacter fuscus DSM 2262.</title>
        <authorList>
            <person name="Sharma G."/>
            <person name="Khatri I."/>
            <person name="Kaur C."/>
            <person name="Mayilraj S."/>
            <person name="Subramanian S."/>
        </authorList>
    </citation>
    <scope>NUCLEOTIDE SEQUENCE [LARGE SCALE GENOMIC DNA]</scope>
    <source>
        <strain evidence="3">DSM 2262</strain>
    </source>
</reference>
<protein>
    <submittedName>
        <fullName evidence="3">Uncharacterized protein</fullName>
    </submittedName>
</protein>
<dbReference type="PANTHER" id="PTHR13891">
    <property type="entry name" value="CYTOCHROME C OXIDASE ASSEMBLY FACTOR 7"/>
    <property type="match status" value="1"/>
</dbReference>
<dbReference type="Gene3D" id="1.25.40.10">
    <property type="entry name" value="Tetratricopeptide repeat domain"/>
    <property type="match status" value="1"/>
</dbReference>
<dbReference type="AlphaFoldDB" id="S9Q5T1"/>
<accession>S9Q5T1</accession>
<evidence type="ECO:0000313" key="4">
    <source>
        <dbReference type="Proteomes" id="UP000011682"/>
    </source>
</evidence>